<proteinExistence type="predicted"/>
<feature type="region of interest" description="Disordered" evidence="1">
    <location>
        <begin position="30"/>
        <end position="58"/>
    </location>
</feature>
<accession>A0A7R8XBX0</accession>
<dbReference type="Proteomes" id="UP000677054">
    <property type="component" value="Unassembled WGS sequence"/>
</dbReference>
<organism evidence="2">
    <name type="scientific">Darwinula stevensoni</name>
    <dbReference type="NCBI Taxonomy" id="69355"/>
    <lineage>
        <taxon>Eukaryota</taxon>
        <taxon>Metazoa</taxon>
        <taxon>Ecdysozoa</taxon>
        <taxon>Arthropoda</taxon>
        <taxon>Crustacea</taxon>
        <taxon>Oligostraca</taxon>
        <taxon>Ostracoda</taxon>
        <taxon>Podocopa</taxon>
        <taxon>Podocopida</taxon>
        <taxon>Darwinulocopina</taxon>
        <taxon>Darwinuloidea</taxon>
        <taxon>Darwinulidae</taxon>
        <taxon>Darwinula</taxon>
    </lineage>
</organism>
<dbReference type="EMBL" id="LR900980">
    <property type="protein sequence ID" value="CAD7247468.1"/>
    <property type="molecule type" value="Genomic_DNA"/>
</dbReference>
<evidence type="ECO:0000313" key="2">
    <source>
        <dbReference type="EMBL" id="CAD7247468.1"/>
    </source>
</evidence>
<dbReference type="AlphaFoldDB" id="A0A7R8XBX0"/>
<sequence length="104" mass="11519">MFKDLKVSDLPESLKILSLVELDLVLVGEGEKHPDDAQEYHPETPKQGESISNGDEHFEFKTEDAIGDMTAGEFLENEDTDIFGHGFIHLSSSSVMPPETRGSK</sequence>
<keyword evidence="3" id="KW-1185">Reference proteome</keyword>
<feature type="compositionally biased region" description="Basic and acidic residues" evidence="1">
    <location>
        <begin position="30"/>
        <end position="46"/>
    </location>
</feature>
<evidence type="ECO:0000313" key="3">
    <source>
        <dbReference type="Proteomes" id="UP000677054"/>
    </source>
</evidence>
<gene>
    <name evidence="2" type="ORF">DSTB1V02_LOCUS7299</name>
</gene>
<name>A0A7R8XBX0_9CRUS</name>
<dbReference type="EMBL" id="CAJPEV010001463">
    <property type="protein sequence ID" value="CAG0892796.1"/>
    <property type="molecule type" value="Genomic_DNA"/>
</dbReference>
<protein>
    <submittedName>
        <fullName evidence="2">Uncharacterized protein</fullName>
    </submittedName>
</protein>
<evidence type="ECO:0000256" key="1">
    <source>
        <dbReference type="SAM" id="MobiDB-lite"/>
    </source>
</evidence>
<reference evidence="2" key="1">
    <citation type="submission" date="2020-11" db="EMBL/GenBank/DDBJ databases">
        <authorList>
            <person name="Tran Van P."/>
        </authorList>
    </citation>
    <scope>NUCLEOTIDE SEQUENCE</scope>
</reference>